<comment type="subcellular location">
    <subcellularLocation>
        <location evidence="1">Cell membrane</location>
        <topology evidence="1">Multi-pass membrane protein</topology>
    </subcellularLocation>
</comment>
<dbReference type="InterPro" id="IPR036259">
    <property type="entry name" value="MFS_trans_sf"/>
</dbReference>
<dbReference type="InterPro" id="IPR053160">
    <property type="entry name" value="MFS_DHA3_Transporter"/>
</dbReference>
<feature type="transmembrane region" description="Helical" evidence="2">
    <location>
        <begin position="301"/>
        <end position="319"/>
    </location>
</feature>
<dbReference type="SUPFAM" id="SSF103473">
    <property type="entry name" value="MFS general substrate transporter"/>
    <property type="match status" value="1"/>
</dbReference>
<dbReference type="GO" id="GO:0005886">
    <property type="term" value="C:plasma membrane"/>
    <property type="evidence" value="ECO:0007669"/>
    <property type="project" value="UniProtKB-SubCell"/>
</dbReference>
<feature type="transmembrane region" description="Helical" evidence="2">
    <location>
        <begin position="248"/>
        <end position="266"/>
    </location>
</feature>
<evidence type="ECO:0000256" key="2">
    <source>
        <dbReference type="SAM" id="Phobius"/>
    </source>
</evidence>
<evidence type="ECO:0000256" key="1">
    <source>
        <dbReference type="ARBA" id="ARBA00004651"/>
    </source>
</evidence>
<dbReference type="PANTHER" id="PTHR23530">
    <property type="entry name" value="TRANSPORT PROTEIN-RELATED"/>
    <property type="match status" value="1"/>
</dbReference>
<dbReference type="Proteomes" id="UP000273977">
    <property type="component" value="Unassembled WGS sequence"/>
</dbReference>
<gene>
    <name evidence="3" type="ORF">EF384_07425</name>
</gene>
<accession>A0A3N4G5U7</accession>
<sequence>MFRRSYVRNVPILGAVEFLSFFGINSFWLLFLSQNGMTLWQIGILESILHLTSLLSEVPSGMLADRFSYKSNFYIGRFMSIISAILMVTANGNFWLYALGFILTAWSYNFDSGTSMAFLYESAKEAGKEDKYLKYSSFISGVLEAASALGMMTAGFFVHGLLDYTYYIKNAMSLVVIVLISFMKEPNVKLKGEESPTLKEITRNVRVFIRTNPRLMKWIILNQAMIALMYMFYFYFQHEFTKYTSWQISLIMLVSSIVNIIAVWLANKVGAKWSARKLFTWLVPLVGTILLFAWFDLPSMYVLIYLLADGLVTMYMPIFNNDIQQDFESDIRATLLSVSEMMFSLAMIFIFPVVGVAIDTFGFATSFVGLGFVLLASAVLFHKIIK</sequence>
<dbReference type="Gene3D" id="1.20.1250.20">
    <property type="entry name" value="MFS general substrate transporter like domains"/>
    <property type="match status" value="1"/>
</dbReference>
<dbReference type="OrthoDB" id="9816124at2"/>
<organism evidence="3 4">
    <name type="scientific">Aerococcus agrisoli</name>
    <dbReference type="NCBI Taxonomy" id="2487350"/>
    <lineage>
        <taxon>Bacteria</taxon>
        <taxon>Bacillati</taxon>
        <taxon>Bacillota</taxon>
        <taxon>Bacilli</taxon>
        <taxon>Lactobacillales</taxon>
        <taxon>Aerococcaceae</taxon>
        <taxon>Aerococcus</taxon>
    </lineage>
</organism>
<dbReference type="EMBL" id="RKMG01000025">
    <property type="protein sequence ID" value="RPA58203.1"/>
    <property type="molecule type" value="Genomic_DNA"/>
</dbReference>
<feature type="transmembrane region" description="Helical" evidence="2">
    <location>
        <begin position="132"/>
        <end position="158"/>
    </location>
</feature>
<feature type="transmembrane region" description="Helical" evidence="2">
    <location>
        <begin position="12"/>
        <end position="31"/>
    </location>
</feature>
<protein>
    <submittedName>
        <fullName evidence="3">MFS transporter</fullName>
    </submittedName>
</protein>
<evidence type="ECO:0000313" key="4">
    <source>
        <dbReference type="Proteomes" id="UP000273977"/>
    </source>
</evidence>
<proteinExistence type="predicted"/>
<feature type="transmembrane region" description="Helical" evidence="2">
    <location>
        <begin position="218"/>
        <end position="236"/>
    </location>
</feature>
<feature type="transmembrane region" description="Helical" evidence="2">
    <location>
        <begin position="360"/>
        <end position="381"/>
    </location>
</feature>
<feature type="transmembrane region" description="Helical" evidence="2">
    <location>
        <begin position="331"/>
        <end position="354"/>
    </location>
</feature>
<comment type="caution">
    <text evidence="3">The sequence shown here is derived from an EMBL/GenBank/DDBJ whole genome shotgun (WGS) entry which is preliminary data.</text>
</comment>
<dbReference type="PANTHER" id="PTHR23530:SF1">
    <property type="entry name" value="PERMEASE, MAJOR FACILITATOR SUPERFAMILY-RELATED"/>
    <property type="match status" value="1"/>
</dbReference>
<keyword evidence="4" id="KW-1185">Reference proteome</keyword>
<dbReference type="InterPro" id="IPR011701">
    <property type="entry name" value="MFS"/>
</dbReference>
<feature type="transmembrane region" description="Helical" evidence="2">
    <location>
        <begin position="278"/>
        <end position="295"/>
    </location>
</feature>
<evidence type="ECO:0000313" key="3">
    <source>
        <dbReference type="EMBL" id="RPA58203.1"/>
    </source>
</evidence>
<name>A0A3N4G5U7_9LACT</name>
<dbReference type="Pfam" id="PF07690">
    <property type="entry name" value="MFS_1"/>
    <property type="match status" value="1"/>
</dbReference>
<keyword evidence="2" id="KW-0812">Transmembrane</keyword>
<reference evidence="3 4" key="1">
    <citation type="submission" date="2018-11" db="EMBL/GenBank/DDBJ databases">
        <title>Aerococcus sp. SJQ22, whole genome shotgun sequence.</title>
        <authorList>
            <person name="Sun L."/>
            <person name="Gao X."/>
            <person name="Chen W."/>
            <person name="Huang K."/>
        </authorList>
    </citation>
    <scope>NUCLEOTIDE SEQUENCE [LARGE SCALE GENOMIC DNA]</scope>
    <source>
        <strain evidence="3 4">SJQ22</strain>
    </source>
</reference>
<dbReference type="RefSeq" id="WP_123780763.1">
    <property type="nucleotide sequence ID" value="NZ_RKMG01000025.1"/>
</dbReference>
<dbReference type="GO" id="GO:0022857">
    <property type="term" value="F:transmembrane transporter activity"/>
    <property type="evidence" value="ECO:0007669"/>
    <property type="project" value="InterPro"/>
</dbReference>
<keyword evidence="2" id="KW-0472">Membrane</keyword>
<dbReference type="AlphaFoldDB" id="A0A3N4G5U7"/>
<keyword evidence="2" id="KW-1133">Transmembrane helix</keyword>